<dbReference type="InterPro" id="IPR043797">
    <property type="entry name" value="MupG_N"/>
</dbReference>
<dbReference type="Proteomes" id="UP000003505">
    <property type="component" value="Unassembled WGS sequence"/>
</dbReference>
<evidence type="ECO:0000313" key="3">
    <source>
        <dbReference type="EMBL" id="EEX77454.1"/>
    </source>
</evidence>
<dbReference type="InterPro" id="IPR013785">
    <property type="entry name" value="Aldolase_TIM"/>
</dbReference>
<sequence>MKGGIAMQTGISIYPGLDNTPKENLQLIESAAKLGITRIFTSLHIPETDHSALKEEFSTIVQAARSHDMEIISDISPETLELLGMRHFSLSAFQFMGIHTLRIDYGYGAARVAELSRNTQNMRIQLNASTITGKFLTDLLQENANFDNIDALHNFYPREGTGLAEATLVRKTAMLHKAGISVGAFVPCHFRRRSPLRCGLPTLEMHRDFPLSLAARHLAAIGMDSIFIGDSLPSQGELETLAVIKENCVTMRAELSLHEPVQEDLLAHVFTARLDEARDAVRAQESRALLKEMGKDILPQNQKMRPYGAITLDNKDYGRYMGELQIIKHPQPADARVNVAALIPEEEQFLINYIIPGKKFSFHLDDE</sequence>
<evidence type="ECO:0000259" key="2">
    <source>
        <dbReference type="Pfam" id="PF19200"/>
    </source>
</evidence>
<reference evidence="3 4" key="1">
    <citation type="submission" date="2009-09" db="EMBL/GenBank/DDBJ databases">
        <authorList>
            <person name="Weinstock G."/>
            <person name="Sodergren E."/>
            <person name="Clifton S."/>
            <person name="Fulton L."/>
            <person name="Fulton B."/>
            <person name="Courtney L."/>
            <person name="Fronick C."/>
            <person name="Harrison M."/>
            <person name="Strong C."/>
            <person name="Farmer C."/>
            <person name="Delahaunty K."/>
            <person name="Markovic C."/>
            <person name="Hall O."/>
            <person name="Minx P."/>
            <person name="Tomlinson C."/>
            <person name="Mitreva M."/>
            <person name="Nelson J."/>
            <person name="Hou S."/>
            <person name="Wollam A."/>
            <person name="Pepin K.H."/>
            <person name="Johnson M."/>
            <person name="Bhonagiri V."/>
            <person name="Nash W.E."/>
            <person name="Warren W."/>
            <person name="Chinwalla A."/>
            <person name="Mardis E.R."/>
            <person name="Wilson R.K."/>
        </authorList>
    </citation>
    <scope>NUCLEOTIDE SEQUENCE [LARGE SCALE GENOMIC DNA]</scope>
    <source>
        <strain evidence="4">ATCC 35185 / DSM 20758 / VPI D19B-28</strain>
    </source>
</reference>
<dbReference type="AlphaFoldDB" id="C9LUM1"/>
<dbReference type="InterPro" id="IPR043894">
    <property type="entry name" value="MupG_C"/>
</dbReference>
<dbReference type="PANTHER" id="PTHR38435:SF2">
    <property type="entry name" value="DUF871 DOMAIN-CONTAINING PROTEIN"/>
    <property type="match status" value="1"/>
</dbReference>
<comment type="caution">
    <text evidence="3">The sequence shown here is derived from an EMBL/GenBank/DDBJ whole genome shotgun (WGS) entry which is preliminary data.</text>
</comment>
<protein>
    <recommendedName>
        <fullName evidence="5">Outer surface protein</fullName>
    </recommendedName>
</protein>
<proteinExistence type="predicted"/>
<dbReference type="Pfam" id="PF19200">
    <property type="entry name" value="MupG_N"/>
    <property type="match status" value="1"/>
</dbReference>
<dbReference type="SUPFAM" id="SSF50891">
    <property type="entry name" value="Cyclophilin-like"/>
    <property type="match status" value="1"/>
</dbReference>
<dbReference type="EMBL" id="ACKP02000016">
    <property type="protein sequence ID" value="EEX77454.1"/>
    <property type="molecule type" value="Genomic_DNA"/>
</dbReference>
<dbReference type="InterPro" id="IPR017853">
    <property type="entry name" value="GH"/>
</dbReference>
<evidence type="ECO:0008006" key="5">
    <source>
        <dbReference type="Google" id="ProtNLM"/>
    </source>
</evidence>
<dbReference type="InterPro" id="IPR029000">
    <property type="entry name" value="Cyclophilin-like_dom_sf"/>
</dbReference>
<dbReference type="InterPro" id="IPR008589">
    <property type="entry name" value="MupG"/>
</dbReference>
<gene>
    <name evidence="3" type="ORF">SELSPUOL_01157</name>
</gene>
<accession>C9LUM1</accession>
<evidence type="ECO:0000259" key="1">
    <source>
        <dbReference type="Pfam" id="PF05913"/>
    </source>
</evidence>
<dbReference type="SUPFAM" id="SSF51445">
    <property type="entry name" value="(Trans)glycosidases"/>
    <property type="match status" value="1"/>
</dbReference>
<organism evidence="3 4">
    <name type="scientific">Selenomonas sputigena (strain ATCC 35185 / DSM 20758 / CCUG 44933 / VPI D19B-28)</name>
    <dbReference type="NCBI Taxonomy" id="546271"/>
    <lineage>
        <taxon>Bacteria</taxon>
        <taxon>Bacillati</taxon>
        <taxon>Bacillota</taxon>
        <taxon>Negativicutes</taxon>
        <taxon>Selenomonadales</taxon>
        <taxon>Selenomonadaceae</taxon>
        <taxon>Selenomonas</taxon>
    </lineage>
</organism>
<name>C9LUM1_SELS3</name>
<dbReference type="Pfam" id="PF05913">
    <property type="entry name" value="MupG_C"/>
    <property type="match status" value="1"/>
</dbReference>
<dbReference type="Gene3D" id="2.40.100.10">
    <property type="entry name" value="Cyclophilin-like"/>
    <property type="match status" value="1"/>
</dbReference>
<dbReference type="eggNOG" id="COG3589">
    <property type="taxonomic scope" value="Bacteria"/>
</dbReference>
<dbReference type="STRING" id="546271.Selsp_1090"/>
<dbReference type="PANTHER" id="PTHR38435">
    <property type="match status" value="1"/>
</dbReference>
<feature type="domain" description="6-phospho-N-acetylmuramidase C-terminal" evidence="1">
    <location>
        <begin position="252"/>
        <end position="363"/>
    </location>
</feature>
<dbReference type="Gene3D" id="3.20.20.70">
    <property type="entry name" value="Aldolase class I"/>
    <property type="match status" value="1"/>
</dbReference>
<evidence type="ECO:0000313" key="4">
    <source>
        <dbReference type="Proteomes" id="UP000003505"/>
    </source>
</evidence>
<feature type="domain" description="6-phospho-N-acetylmuramidase N-terminal" evidence="2">
    <location>
        <begin position="9"/>
        <end position="242"/>
    </location>
</feature>